<sequence>MYIHRTRPTACASVLLTETPPSVLPSDIPRYIVTVDWLLQDGDEVNEHLRVEDSKMPTHQFLPLMTHQNRQQSPSKTAIPVYSTIALFHPCHHDTSLLSAPRSITIVIHSGWTHFSLKHYRTLNILMAMK</sequence>
<protein>
    <submittedName>
        <fullName evidence="2">Uncharacterized protein</fullName>
    </submittedName>
</protein>
<name>A0A7E4ZRP7_PANRE</name>
<accession>A0A7E4ZRP7</accession>
<reference evidence="2" key="2">
    <citation type="submission" date="2020-10" db="UniProtKB">
        <authorList>
            <consortium name="WormBaseParasite"/>
        </authorList>
    </citation>
    <scope>IDENTIFICATION</scope>
</reference>
<evidence type="ECO:0000313" key="1">
    <source>
        <dbReference type="Proteomes" id="UP000492821"/>
    </source>
</evidence>
<organism evidence="1 2">
    <name type="scientific">Panagrellus redivivus</name>
    <name type="common">Microworm</name>
    <dbReference type="NCBI Taxonomy" id="6233"/>
    <lineage>
        <taxon>Eukaryota</taxon>
        <taxon>Metazoa</taxon>
        <taxon>Ecdysozoa</taxon>
        <taxon>Nematoda</taxon>
        <taxon>Chromadorea</taxon>
        <taxon>Rhabditida</taxon>
        <taxon>Tylenchina</taxon>
        <taxon>Panagrolaimomorpha</taxon>
        <taxon>Panagrolaimoidea</taxon>
        <taxon>Panagrolaimidae</taxon>
        <taxon>Panagrellus</taxon>
    </lineage>
</organism>
<proteinExistence type="predicted"/>
<keyword evidence="1" id="KW-1185">Reference proteome</keyword>
<evidence type="ECO:0000313" key="2">
    <source>
        <dbReference type="WBParaSite" id="Pan_g13517.t1"/>
    </source>
</evidence>
<dbReference type="Proteomes" id="UP000492821">
    <property type="component" value="Unassembled WGS sequence"/>
</dbReference>
<dbReference type="WBParaSite" id="Pan_g13517.t1">
    <property type="protein sequence ID" value="Pan_g13517.t1"/>
    <property type="gene ID" value="Pan_g13517"/>
</dbReference>
<dbReference type="AlphaFoldDB" id="A0A7E4ZRP7"/>
<reference evidence="1" key="1">
    <citation type="journal article" date="2013" name="Genetics">
        <title>The draft genome and transcriptome of Panagrellus redivivus are shaped by the harsh demands of a free-living lifestyle.</title>
        <authorList>
            <person name="Srinivasan J."/>
            <person name="Dillman A.R."/>
            <person name="Macchietto M.G."/>
            <person name="Heikkinen L."/>
            <person name="Lakso M."/>
            <person name="Fracchia K.M."/>
            <person name="Antoshechkin I."/>
            <person name="Mortazavi A."/>
            <person name="Wong G."/>
            <person name="Sternberg P.W."/>
        </authorList>
    </citation>
    <scope>NUCLEOTIDE SEQUENCE [LARGE SCALE GENOMIC DNA]</scope>
    <source>
        <strain evidence="1">MT8872</strain>
    </source>
</reference>